<dbReference type="EMBL" id="VULP01000020">
    <property type="protein sequence ID" value="MSU82677.1"/>
    <property type="molecule type" value="Genomic_DNA"/>
</dbReference>
<dbReference type="AlphaFoldDB" id="A0A6N7YCB5"/>
<sequence length="59" mass="6638">MKKAFQIFRRDIKRLFHNRAALLIVVGLSHQKQPYPMAGIHALHGIAAIFLRTSVGPMA</sequence>
<dbReference type="RefSeq" id="WP_154581217.1">
    <property type="nucleotide sequence ID" value="NZ_VULP01000020.1"/>
</dbReference>
<reference evidence="1 2" key="1">
    <citation type="submission" date="2019-08" db="EMBL/GenBank/DDBJ databases">
        <title>In-depth cultivation of the pig gut microbiome towards novel bacterial diversity and tailored functional studies.</title>
        <authorList>
            <person name="Wylensek D."/>
            <person name="Hitch T.C.A."/>
            <person name="Clavel T."/>
        </authorList>
    </citation>
    <scope>NUCLEOTIDE SEQUENCE [LARGE SCALE GENOMIC DNA]</scope>
    <source>
        <strain evidence="1 2">BSM-383-APC-4H</strain>
    </source>
</reference>
<name>A0A6N7YCB5_9FIRM</name>
<evidence type="ECO:0000313" key="2">
    <source>
        <dbReference type="Proteomes" id="UP000433359"/>
    </source>
</evidence>
<gene>
    <name evidence="1" type="ORF">FYJ25_10075</name>
</gene>
<protein>
    <submittedName>
        <fullName evidence="1">Uncharacterized protein</fullName>
    </submittedName>
</protein>
<dbReference type="Proteomes" id="UP000433359">
    <property type="component" value="Unassembled WGS sequence"/>
</dbReference>
<comment type="caution">
    <text evidence="1">The sequence shown here is derived from an EMBL/GenBank/DDBJ whole genome shotgun (WGS) entry which is preliminary data.</text>
</comment>
<organism evidence="1 2">
    <name type="scientific">Anaerobutyricum soehngenii</name>
    <dbReference type="NCBI Taxonomy" id="105843"/>
    <lineage>
        <taxon>Bacteria</taxon>
        <taxon>Bacillati</taxon>
        <taxon>Bacillota</taxon>
        <taxon>Clostridia</taxon>
        <taxon>Lachnospirales</taxon>
        <taxon>Lachnospiraceae</taxon>
        <taxon>Anaerobutyricum</taxon>
    </lineage>
</organism>
<evidence type="ECO:0000313" key="1">
    <source>
        <dbReference type="EMBL" id="MSU82677.1"/>
    </source>
</evidence>
<accession>A0A6N7YCB5</accession>
<proteinExistence type="predicted"/>